<dbReference type="PANTHER" id="PTHR30006:SF2">
    <property type="entry name" value="ABC TRANSPORTER SUBSTRATE-BINDING PROTEIN"/>
    <property type="match status" value="1"/>
</dbReference>
<evidence type="ECO:0000256" key="1">
    <source>
        <dbReference type="ARBA" id="ARBA00022729"/>
    </source>
</evidence>
<sequence>MNKYFDIKDKVYDITEKYPETIDIFVANGFEQLRNEKMRKIMGKTISLEMACMTKKVNVELFTQKLIDVIEINRMSVDSALAAPKQNNGGDIKIEGVLPCPVRVPLLEGFNAWMDENKDKFDFKIDYELKSANLGVDWIKERIESDNEDSLSDLFMSAGFDLFFDKELMGKFKARNVFEDITGLDRLNKDFDNEEIDLKDPQKQYSVIAVVPAVFMVNTEELGDRKMPKSWADLLKPEFENSVSLPMRDFDLFNAILLNIYKNYGEEGITNLGKTLLRSMHPAEMVKSHTKKTNSGIPTVTIMPYFFTKMVRNESPLKPVWPEDGAIISPIFLLAKKKTKDKTKPFVDFFFSKEVGEILSTNGKFPSTNPEVDNELSSTQKFMWLGWDYINNHDIGELIRKCEKIFHDAVKEE</sequence>
<dbReference type="RefSeq" id="WP_256313024.1">
    <property type="nucleotide sequence ID" value="NZ_JANGAC010000025.1"/>
</dbReference>
<dbReference type="SUPFAM" id="SSF53850">
    <property type="entry name" value="Periplasmic binding protein-like II"/>
    <property type="match status" value="1"/>
</dbReference>
<dbReference type="InterPro" id="IPR015077">
    <property type="entry name" value="DUF1858"/>
</dbReference>
<dbReference type="Gene3D" id="3.40.190.10">
    <property type="entry name" value="Periplasmic binding protein-like II"/>
    <property type="match status" value="2"/>
</dbReference>
<dbReference type="InterPro" id="IPR038062">
    <property type="entry name" value="ScdA-like_N_sf"/>
</dbReference>
<name>A0ABT1SGL0_9FIRM</name>
<dbReference type="SUPFAM" id="SSF140683">
    <property type="entry name" value="SP0561-like"/>
    <property type="match status" value="1"/>
</dbReference>
<dbReference type="PANTHER" id="PTHR30006">
    <property type="entry name" value="THIAMINE-BINDING PERIPLASMIC PROTEIN-RELATED"/>
    <property type="match status" value="1"/>
</dbReference>
<proteinExistence type="predicted"/>
<organism evidence="3 4">
    <name type="scientific">Tissierella carlieri</name>
    <dbReference type="NCBI Taxonomy" id="689904"/>
    <lineage>
        <taxon>Bacteria</taxon>
        <taxon>Bacillati</taxon>
        <taxon>Bacillota</taxon>
        <taxon>Tissierellia</taxon>
        <taxon>Tissierellales</taxon>
        <taxon>Tissierellaceae</taxon>
        <taxon>Tissierella</taxon>
    </lineage>
</organism>
<evidence type="ECO:0000313" key="3">
    <source>
        <dbReference type="EMBL" id="MCQ4925606.1"/>
    </source>
</evidence>
<keyword evidence="4" id="KW-1185">Reference proteome</keyword>
<dbReference type="Proteomes" id="UP001524478">
    <property type="component" value="Unassembled WGS sequence"/>
</dbReference>
<evidence type="ECO:0000259" key="2">
    <source>
        <dbReference type="Pfam" id="PF08984"/>
    </source>
</evidence>
<protein>
    <submittedName>
        <fullName evidence="3">ABC transporter substrate-binding protein</fullName>
    </submittedName>
</protein>
<dbReference type="EMBL" id="JANGAC010000025">
    <property type="protein sequence ID" value="MCQ4925606.1"/>
    <property type="molecule type" value="Genomic_DNA"/>
</dbReference>
<reference evidence="3 4" key="1">
    <citation type="submission" date="2022-06" db="EMBL/GenBank/DDBJ databases">
        <title>Isolation of gut microbiota from human fecal samples.</title>
        <authorList>
            <person name="Pamer E.G."/>
            <person name="Barat B."/>
            <person name="Waligurski E."/>
            <person name="Medina S."/>
            <person name="Paddock L."/>
            <person name="Mostad J."/>
        </authorList>
    </citation>
    <scope>NUCLEOTIDE SEQUENCE [LARGE SCALE GENOMIC DNA]</scope>
    <source>
        <strain evidence="3 4">DFI.7.95</strain>
    </source>
</reference>
<dbReference type="Gene3D" id="1.10.3910.10">
    <property type="entry name" value="SP0561-like"/>
    <property type="match status" value="1"/>
</dbReference>
<evidence type="ECO:0000313" key="4">
    <source>
        <dbReference type="Proteomes" id="UP001524478"/>
    </source>
</evidence>
<dbReference type="Pfam" id="PF13343">
    <property type="entry name" value="SBP_bac_6"/>
    <property type="match status" value="1"/>
</dbReference>
<feature type="domain" description="DUF1858" evidence="2">
    <location>
        <begin position="7"/>
        <end position="62"/>
    </location>
</feature>
<dbReference type="Pfam" id="PF08984">
    <property type="entry name" value="DUF1858"/>
    <property type="match status" value="1"/>
</dbReference>
<accession>A0ABT1SGL0</accession>
<comment type="caution">
    <text evidence="3">The sequence shown here is derived from an EMBL/GenBank/DDBJ whole genome shotgun (WGS) entry which is preliminary data.</text>
</comment>
<keyword evidence="1" id="KW-0732">Signal</keyword>
<gene>
    <name evidence="3" type="ORF">NE686_21095</name>
</gene>